<dbReference type="PROSITE" id="PS51257">
    <property type="entry name" value="PROKAR_LIPOPROTEIN"/>
    <property type="match status" value="1"/>
</dbReference>
<dbReference type="PROSITE" id="PS51318">
    <property type="entry name" value="TAT"/>
    <property type="match status" value="1"/>
</dbReference>
<proteinExistence type="predicted"/>
<feature type="signal peptide" evidence="1">
    <location>
        <begin position="1"/>
        <end position="30"/>
    </location>
</feature>
<comment type="caution">
    <text evidence="2">The sequence shown here is derived from an EMBL/GenBank/DDBJ whole genome shotgun (WGS) entry which is preliminary data.</text>
</comment>
<dbReference type="InterPro" id="IPR006311">
    <property type="entry name" value="TAT_signal"/>
</dbReference>
<name>A0ABU2MR63_9ACTN</name>
<dbReference type="EMBL" id="JAVREL010000008">
    <property type="protein sequence ID" value="MDT0344119.1"/>
    <property type="molecule type" value="Genomic_DNA"/>
</dbReference>
<feature type="chain" id="PRO_5046510812" description="Secreted protein" evidence="1">
    <location>
        <begin position="31"/>
        <end position="127"/>
    </location>
</feature>
<keyword evidence="3" id="KW-1185">Reference proteome</keyword>
<evidence type="ECO:0000313" key="3">
    <source>
        <dbReference type="Proteomes" id="UP001183246"/>
    </source>
</evidence>
<keyword evidence="1" id="KW-0732">Signal</keyword>
<evidence type="ECO:0008006" key="4">
    <source>
        <dbReference type="Google" id="ProtNLM"/>
    </source>
</evidence>
<accession>A0ABU2MR63</accession>
<dbReference type="RefSeq" id="WP_311705247.1">
    <property type="nucleotide sequence ID" value="NZ_JAVREL010000008.1"/>
</dbReference>
<gene>
    <name evidence="2" type="ORF">RM590_16050</name>
</gene>
<organism evidence="2 3">
    <name type="scientific">Streptomyces litchfieldiae</name>
    <dbReference type="NCBI Taxonomy" id="3075543"/>
    <lineage>
        <taxon>Bacteria</taxon>
        <taxon>Bacillati</taxon>
        <taxon>Actinomycetota</taxon>
        <taxon>Actinomycetes</taxon>
        <taxon>Kitasatosporales</taxon>
        <taxon>Streptomycetaceae</taxon>
        <taxon>Streptomyces</taxon>
    </lineage>
</organism>
<dbReference type="Proteomes" id="UP001183246">
    <property type="component" value="Unassembled WGS sequence"/>
</dbReference>
<reference evidence="3" key="1">
    <citation type="submission" date="2023-07" db="EMBL/GenBank/DDBJ databases">
        <title>30 novel species of actinomycetes from the DSMZ collection.</title>
        <authorList>
            <person name="Nouioui I."/>
        </authorList>
    </citation>
    <scope>NUCLEOTIDE SEQUENCE [LARGE SCALE GENOMIC DNA]</scope>
    <source>
        <strain evidence="3">DSM 44938</strain>
    </source>
</reference>
<sequence length="127" mass="13484">MRIRRTLAAAAATAALAGGLAVTTTAPATASAAACYSETHRDVSDGSGYTVFGKNTPLRKAGPYADCPSTSIPPNTLFDIDCSTENDLGNLWYYGEAAVETSSGYVYHRGWIYEANIDIYFADINPC</sequence>
<protein>
    <recommendedName>
        <fullName evidence="4">Secreted protein</fullName>
    </recommendedName>
</protein>
<evidence type="ECO:0000313" key="2">
    <source>
        <dbReference type="EMBL" id="MDT0344119.1"/>
    </source>
</evidence>
<evidence type="ECO:0000256" key="1">
    <source>
        <dbReference type="SAM" id="SignalP"/>
    </source>
</evidence>